<dbReference type="AlphaFoldDB" id="A0AAW0PEW6"/>
<evidence type="ECO:0000313" key="2">
    <source>
        <dbReference type="EMBL" id="KAK7916081.1"/>
    </source>
</evidence>
<gene>
    <name evidence="2" type="ORF">WMY93_011842</name>
</gene>
<evidence type="ECO:0000256" key="1">
    <source>
        <dbReference type="SAM" id="MobiDB-lite"/>
    </source>
</evidence>
<name>A0AAW0PEW6_9GOBI</name>
<dbReference type="EMBL" id="JBBPFD010000008">
    <property type="protein sequence ID" value="KAK7916081.1"/>
    <property type="molecule type" value="Genomic_DNA"/>
</dbReference>
<comment type="caution">
    <text evidence="2">The sequence shown here is derived from an EMBL/GenBank/DDBJ whole genome shotgun (WGS) entry which is preliminary data.</text>
</comment>
<keyword evidence="3" id="KW-1185">Reference proteome</keyword>
<sequence>MKKRSTPMNVQAVDVTKTNAGLIADVEFTVWVTTEESVFREETQDVSAEPHEGDTEHSSDATDEDWRAPVSCSDELMDTEADGPKDQNQKKAFSHRRRSGT</sequence>
<feature type="compositionally biased region" description="Basic and acidic residues" evidence="1">
    <location>
        <begin position="37"/>
        <end position="67"/>
    </location>
</feature>
<proteinExistence type="predicted"/>
<evidence type="ECO:0000313" key="3">
    <source>
        <dbReference type="Proteomes" id="UP001460270"/>
    </source>
</evidence>
<feature type="compositionally biased region" description="Basic residues" evidence="1">
    <location>
        <begin position="92"/>
        <end position="101"/>
    </location>
</feature>
<organism evidence="2 3">
    <name type="scientific">Mugilogobius chulae</name>
    <name type="common">yellowstripe goby</name>
    <dbReference type="NCBI Taxonomy" id="88201"/>
    <lineage>
        <taxon>Eukaryota</taxon>
        <taxon>Metazoa</taxon>
        <taxon>Chordata</taxon>
        <taxon>Craniata</taxon>
        <taxon>Vertebrata</taxon>
        <taxon>Euteleostomi</taxon>
        <taxon>Actinopterygii</taxon>
        <taxon>Neopterygii</taxon>
        <taxon>Teleostei</taxon>
        <taxon>Neoteleostei</taxon>
        <taxon>Acanthomorphata</taxon>
        <taxon>Gobiaria</taxon>
        <taxon>Gobiiformes</taxon>
        <taxon>Gobioidei</taxon>
        <taxon>Gobiidae</taxon>
        <taxon>Gobionellinae</taxon>
        <taxon>Mugilogobius</taxon>
    </lineage>
</organism>
<accession>A0AAW0PEW6</accession>
<feature type="region of interest" description="Disordered" evidence="1">
    <location>
        <begin position="37"/>
        <end position="101"/>
    </location>
</feature>
<protein>
    <submittedName>
        <fullName evidence="2">Uncharacterized protein</fullName>
    </submittedName>
</protein>
<reference evidence="3" key="1">
    <citation type="submission" date="2024-04" db="EMBL/GenBank/DDBJ databases">
        <title>Salinicola lusitanus LLJ914,a marine bacterium isolated from the Okinawa Trough.</title>
        <authorList>
            <person name="Li J."/>
        </authorList>
    </citation>
    <scope>NUCLEOTIDE SEQUENCE [LARGE SCALE GENOMIC DNA]</scope>
</reference>
<dbReference type="Proteomes" id="UP001460270">
    <property type="component" value="Unassembled WGS sequence"/>
</dbReference>